<name>A0A9P7UY17_9AGAR</name>
<accession>A0A9P7UY17</accession>
<dbReference type="GeneID" id="66073258"/>
<dbReference type="EMBL" id="CM032182">
    <property type="protein sequence ID" value="KAG7096771.1"/>
    <property type="molecule type" value="Genomic_DNA"/>
</dbReference>
<dbReference type="InterPro" id="IPR006553">
    <property type="entry name" value="Leu-rich_rpt_Cys-con_subtyp"/>
</dbReference>
<evidence type="ECO:0000313" key="4">
    <source>
        <dbReference type="Proteomes" id="UP001049176"/>
    </source>
</evidence>
<proteinExistence type="predicted"/>
<sequence>MKIVFPYNHSFFAVLMVVSLRDASSFYEDMISVVDRLPVQEEFRRVRHLYLSKPSSPRISDDELARVLENVPHLEAIVLSGVPDVSDRTIVVLAENALNLQEIDLSGCHAVTDVGILDLIAKSLPLQGIRLNGVPLLTDASISAIAKSTPRLIELELSGLPLLSPVSIRDVWSFSRKLRALRLANCPLLSDKAFPSSHSDGIEHQKEKPLPPRPVTWMERLPPLILRQSADNLRVLDLANCKITDDAVQGIVSHASKIQNLNLSGCSQLTDRALVSICALGGHLDVLLLAHVSNITDRAIVQCARACANLRCLDLAFCRNLSDMSVFELSGLPSLRRLSLVRVHKLTDVAVFALAEHATGLERLYISYCDHISLEAVHVLLKNLKSLQHLAATGIPSLRRKGVHRFSEPAPEDWDEDQRAAFRVFNGNSVDGLRRFLDKEEQRQREAEARNIPFIARSDDSQDLY</sequence>
<dbReference type="RefSeq" id="XP_043013241.1">
    <property type="nucleotide sequence ID" value="XM_043148641.1"/>
</dbReference>
<dbReference type="AlphaFoldDB" id="A0A9P7UY17"/>
<feature type="domain" description="F-box/LRR-repeat protein 15-like leucin rich repeat" evidence="2">
    <location>
        <begin position="109"/>
        <end position="191"/>
    </location>
</feature>
<evidence type="ECO:0000313" key="3">
    <source>
        <dbReference type="EMBL" id="KAG7096771.1"/>
    </source>
</evidence>
<dbReference type="SMART" id="SM00367">
    <property type="entry name" value="LRR_CC"/>
    <property type="match status" value="10"/>
</dbReference>
<reference evidence="3" key="1">
    <citation type="journal article" date="2021" name="Genome Biol. Evol.">
        <title>The assembled and annotated genome of the fairy-ring fungus Marasmius oreades.</title>
        <authorList>
            <person name="Hiltunen M."/>
            <person name="Ament-Velasquez S.L."/>
            <person name="Johannesson H."/>
        </authorList>
    </citation>
    <scope>NUCLEOTIDE SEQUENCE</scope>
    <source>
        <strain evidence="3">03SP1</strain>
    </source>
</reference>
<dbReference type="Pfam" id="PF25372">
    <property type="entry name" value="DUF7885"/>
    <property type="match status" value="1"/>
</dbReference>
<dbReference type="GO" id="GO:0005737">
    <property type="term" value="C:cytoplasm"/>
    <property type="evidence" value="ECO:0007669"/>
    <property type="project" value="TreeGrafter"/>
</dbReference>
<comment type="caution">
    <text evidence="3">The sequence shown here is derived from an EMBL/GenBank/DDBJ whole genome shotgun (WGS) entry which is preliminary data.</text>
</comment>
<evidence type="ECO:0000256" key="1">
    <source>
        <dbReference type="ARBA" id="ARBA00022786"/>
    </source>
</evidence>
<dbReference type="KEGG" id="more:E1B28_004182"/>
<dbReference type="SUPFAM" id="SSF52047">
    <property type="entry name" value="RNI-like"/>
    <property type="match status" value="1"/>
</dbReference>
<evidence type="ECO:0000259" key="2">
    <source>
        <dbReference type="Pfam" id="PF25372"/>
    </source>
</evidence>
<dbReference type="Gene3D" id="3.80.10.10">
    <property type="entry name" value="Ribonuclease Inhibitor"/>
    <property type="match status" value="2"/>
</dbReference>
<gene>
    <name evidence="3" type="ORF">E1B28_004182</name>
</gene>
<keyword evidence="4" id="KW-1185">Reference proteome</keyword>
<dbReference type="InterPro" id="IPR050648">
    <property type="entry name" value="F-box_LRR-repeat"/>
</dbReference>
<dbReference type="OrthoDB" id="10257471at2759"/>
<keyword evidence="1" id="KW-0833">Ubl conjugation pathway</keyword>
<dbReference type="Proteomes" id="UP001049176">
    <property type="component" value="Chromosome 2"/>
</dbReference>
<dbReference type="InterPro" id="IPR001611">
    <property type="entry name" value="Leu-rich_rpt"/>
</dbReference>
<dbReference type="Pfam" id="PF13516">
    <property type="entry name" value="LRR_6"/>
    <property type="match status" value="1"/>
</dbReference>
<dbReference type="InterPro" id="IPR057207">
    <property type="entry name" value="FBXL15_LRR"/>
</dbReference>
<dbReference type="InterPro" id="IPR032675">
    <property type="entry name" value="LRR_dom_sf"/>
</dbReference>
<dbReference type="PANTHER" id="PTHR13382:SF10">
    <property type="entry name" value="ATP SYNTHASE SUBUNIT S, MITOCHONDRIAL"/>
    <property type="match status" value="1"/>
</dbReference>
<protein>
    <recommendedName>
        <fullName evidence="2">F-box/LRR-repeat protein 15-like leucin rich repeat domain-containing protein</fullName>
    </recommendedName>
</protein>
<dbReference type="PANTHER" id="PTHR13382">
    <property type="entry name" value="MITOCHONDRIAL ATP SYNTHASE COUPLING FACTOR B"/>
    <property type="match status" value="1"/>
</dbReference>
<organism evidence="3 4">
    <name type="scientific">Marasmius oreades</name>
    <name type="common">fairy-ring Marasmius</name>
    <dbReference type="NCBI Taxonomy" id="181124"/>
    <lineage>
        <taxon>Eukaryota</taxon>
        <taxon>Fungi</taxon>
        <taxon>Dikarya</taxon>
        <taxon>Basidiomycota</taxon>
        <taxon>Agaricomycotina</taxon>
        <taxon>Agaricomycetes</taxon>
        <taxon>Agaricomycetidae</taxon>
        <taxon>Agaricales</taxon>
        <taxon>Marasmiineae</taxon>
        <taxon>Marasmiaceae</taxon>
        <taxon>Marasmius</taxon>
    </lineage>
</organism>